<dbReference type="EMBL" id="JBBNAF010000002">
    <property type="protein sequence ID" value="KAK9162900.1"/>
    <property type="molecule type" value="Genomic_DNA"/>
</dbReference>
<dbReference type="Proteomes" id="UP001420932">
    <property type="component" value="Unassembled WGS sequence"/>
</dbReference>
<comment type="caution">
    <text evidence="1">The sequence shown here is derived from an EMBL/GenBank/DDBJ whole genome shotgun (WGS) entry which is preliminary data.</text>
</comment>
<gene>
    <name evidence="1" type="ORF">Syun_003802</name>
</gene>
<dbReference type="AlphaFoldDB" id="A0AAP0L4F9"/>
<reference evidence="1 2" key="1">
    <citation type="submission" date="2024-01" db="EMBL/GenBank/DDBJ databases">
        <title>Genome assemblies of Stephania.</title>
        <authorList>
            <person name="Yang L."/>
        </authorList>
    </citation>
    <scope>NUCLEOTIDE SEQUENCE [LARGE SCALE GENOMIC DNA]</scope>
    <source>
        <strain evidence="1">YNDBR</strain>
        <tissue evidence="1">Leaf</tissue>
    </source>
</reference>
<keyword evidence="2" id="KW-1185">Reference proteome</keyword>
<proteinExistence type="predicted"/>
<name>A0AAP0L4F9_9MAGN</name>
<sequence>MAKFCPELRVLEYVGDKEQRCSLRRMVFDSVKQQLSYSNGSTTGTPAKEGLFINLEEGAPYATCIFFKGS</sequence>
<accession>A0AAP0L4F9</accession>
<evidence type="ECO:0000313" key="1">
    <source>
        <dbReference type="EMBL" id="KAK9162900.1"/>
    </source>
</evidence>
<organism evidence="1 2">
    <name type="scientific">Stephania yunnanensis</name>
    <dbReference type="NCBI Taxonomy" id="152371"/>
    <lineage>
        <taxon>Eukaryota</taxon>
        <taxon>Viridiplantae</taxon>
        <taxon>Streptophyta</taxon>
        <taxon>Embryophyta</taxon>
        <taxon>Tracheophyta</taxon>
        <taxon>Spermatophyta</taxon>
        <taxon>Magnoliopsida</taxon>
        <taxon>Ranunculales</taxon>
        <taxon>Menispermaceae</taxon>
        <taxon>Menispermoideae</taxon>
        <taxon>Cissampelideae</taxon>
        <taxon>Stephania</taxon>
    </lineage>
</organism>
<protein>
    <submittedName>
        <fullName evidence="1">Uncharacterized protein</fullName>
    </submittedName>
</protein>
<evidence type="ECO:0000313" key="2">
    <source>
        <dbReference type="Proteomes" id="UP001420932"/>
    </source>
</evidence>